<sequence length="544" mass="57371">MKKAARFERGRVNFLDLAPLAVVLPIFGAGAAFLARRQIRVQRLITIGILVLTLVLEAGMMAAVWGGESYAIHIGGWDSPFGIALMVDGFSSFMLLVSTVVSLAVLLFATSQGLADGDEPGPVSIFHPAYLILLAGVSNAFLAADLFNLYVGFEILLTASYVLLTLGGTAERIRAGTTYVVVSVVSSVIFLMAIAMIYAATGTVNMADLALKLPELGQGPQLILHVLLLIAFGIKAAVFPLSLWLPDSYPTAPAPVTAVFAGLLTKVGVYAIIRTETLLFPGGAVNAGLLVVAALTMVIGILGALAQTDFKRMLSFTLTSHIGYLIFGVAVGGPLAIAATVYYVGHHIIVQTSLFMVAGLIERRAGSSNVTRLGSLAKLSPALSLLFFIPAINLGGIPPFSGFLGKFGLLHAAAQEADALTWIVIGAGLLTSLLTLMAIIRVWARVFWRRAADAEVPNQELVAEATRVADETLAGGGQNPRLGLKLAKSLEAESLPWGMRYATGSLVLAGIALTVFAGPIFEFCERVAVELIAREPYITAILPL</sequence>
<comment type="subcellular location">
    <subcellularLocation>
        <location evidence="1">Cell membrane</location>
        <topology evidence="1">Multi-pass membrane protein</topology>
    </subcellularLocation>
    <subcellularLocation>
        <location evidence="7">Membrane</location>
        <topology evidence="7">Multi-pass membrane protein</topology>
    </subcellularLocation>
</comment>
<feature type="transmembrane region" description="Helical" evidence="8">
    <location>
        <begin position="285"/>
        <end position="306"/>
    </location>
</feature>
<evidence type="ECO:0000256" key="8">
    <source>
        <dbReference type="SAM" id="Phobius"/>
    </source>
</evidence>
<evidence type="ECO:0000313" key="10">
    <source>
        <dbReference type="EMBL" id="TFH56399.1"/>
    </source>
</evidence>
<evidence type="ECO:0000256" key="7">
    <source>
        <dbReference type="RuleBase" id="RU000320"/>
    </source>
</evidence>
<feature type="transmembrane region" description="Helical" evidence="8">
    <location>
        <begin position="85"/>
        <end position="109"/>
    </location>
</feature>
<feature type="transmembrane region" description="Helical" evidence="8">
    <location>
        <begin position="147"/>
        <end position="167"/>
    </location>
</feature>
<dbReference type="PRINTS" id="PR01437">
    <property type="entry name" value="NUOXDRDTASE4"/>
</dbReference>
<evidence type="ECO:0000259" key="9">
    <source>
        <dbReference type="Pfam" id="PF00361"/>
    </source>
</evidence>
<feature type="transmembrane region" description="Helical" evidence="8">
    <location>
        <begin position="318"/>
        <end position="337"/>
    </location>
</feature>
<dbReference type="InterPro" id="IPR003918">
    <property type="entry name" value="NADH_UbQ_OxRdtase"/>
</dbReference>
<evidence type="ECO:0000313" key="11">
    <source>
        <dbReference type="Proteomes" id="UP000297638"/>
    </source>
</evidence>
<evidence type="ECO:0000256" key="4">
    <source>
        <dbReference type="ARBA" id="ARBA00022692"/>
    </source>
</evidence>
<reference evidence="10 11" key="1">
    <citation type="submission" date="2019-03" db="EMBL/GenBank/DDBJ databases">
        <title>Glutamicibacter sp. LJH19 genome.</title>
        <authorList>
            <person name="Sinai Borker S."/>
            <person name="Kumar R."/>
        </authorList>
    </citation>
    <scope>NUCLEOTIDE SEQUENCE [LARGE SCALE GENOMIC DNA]</scope>
    <source>
        <strain evidence="10 11">LJH19</strain>
    </source>
</reference>
<dbReference type="GO" id="GO:0042773">
    <property type="term" value="P:ATP synthesis coupled electron transport"/>
    <property type="evidence" value="ECO:0007669"/>
    <property type="project" value="InterPro"/>
</dbReference>
<feature type="transmembrane region" description="Helical" evidence="8">
    <location>
        <begin position="17"/>
        <end position="35"/>
    </location>
</feature>
<feature type="transmembrane region" description="Helical" evidence="8">
    <location>
        <begin position="382"/>
        <end position="400"/>
    </location>
</feature>
<evidence type="ECO:0000256" key="3">
    <source>
        <dbReference type="ARBA" id="ARBA00022475"/>
    </source>
</evidence>
<evidence type="ECO:0000256" key="5">
    <source>
        <dbReference type="ARBA" id="ARBA00022989"/>
    </source>
</evidence>
<comment type="similarity">
    <text evidence="2">Belongs to the CPA3 antiporters (TC 2.A.63) subunit D family.</text>
</comment>
<evidence type="ECO:0000256" key="6">
    <source>
        <dbReference type="ARBA" id="ARBA00023136"/>
    </source>
</evidence>
<evidence type="ECO:0000256" key="1">
    <source>
        <dbReference type="ARBA" id="ARBA00004651"/>
    </source>
</evidence>
<organism evidence="10 11">
    <name type="scientific">Glutamicibacter arilaitensis</name>
    <dbReference type="NCBI Taxonomy" id="256701"/>
    <lineage>
        <taxon>Bacteria</taxon>
        <taxon>Bacillati</taxon>
        <taxon>Actinomycetota</taxon>
        <taxon>Actinomycetes</taxon>
        <taxon>Micrococcales</taxon>
        <taxon>Micrococcaceae</taxon>
        <taxon>Glutamicibacter</taxon>
    </lineage>
</organism>
<dbReference type="GO" id="GO:0005886">
    <property type="term" value="C:plasma membrane"/>
    <property type="evidence" value="ECO:0007669"/>
    <property type="project" value="UniProtKB-SubCell"/>
</dbReference>
<gene>
    <name evidence="10" type="ORF">EXY26_04970</name>
</gene>
<feature type="transmembrane region" description="Helical" evidence="8">
    <location>
        <begin position="44"/>
        <end position="65"/>
    </location>
</feature>
<keyword evidence="5 8" id="KW-1133">Transmembrane helix</keyword>
<keyword evidence="6 8" id="KW-0472">Membrane</keyword>
<feature type="transmembrane region" description="Helical" evidence="8">
    <location>
        <begin position="420"/>
        <end position="440"/>
    </location>
</feature>
<dbReference type="GO" id="GO:0008137">
    <property type="term" value="F:NADH dehydrogenase (ubiquinone) activity"/>
    <property type="evidence" value="ECO:0007669"/>
    <property type="project" value="InterPro"/>
</dbReference>
<name>A0A4Y8TXU5_9MICC</name>
<dbReference type="PANTHER" id="PTHR42703:SF1">
    <property type="entry name" value="NA(+)_H(+) ANTIPORTER SUBUNIT D1"/>
    <property type="match status" value="1"/>
</dbReference>
<accession>A0A4Y8TXU5</accession>
<protein>
    <submittedName>
        <fullName evidence="10">Na+/H+ antiporter subunit D</fullName>
    </submittedName>
</protein>
<feature type="domain" description="NADH:quinone oxidoreductase/Mrp antiporter transmembrane" evidence="9">
    <location>
        <begin position="143"/>
        <end position="432"/>
    </location>
</feature>
<dbReference type="Proteomes" id="UP000297638">
    <property type="component" value="Unassembled WGS sequence"/>
</dbReference>
<dbReference type="EMBL" id="SPDS01000001">
    <property type="protein sequence ID" value="TFH56399.1"/>
    <property type="molecule type" value="Genomic_DNA"/>
</dbReference>
<keyword evidence="4 7" id="KW-0812">Transmembrane</keyword>
<dbReference type="InterPro" id="IPR050586">
    <property type="entry name" value="CPA3_Na-H_Antiporter_D"/>
</dbReference>
<dbReference type="Pfam" id="PF00361">
    <property type="entry name" value="Proton_antipo_M"/>
    <property type="match status" value="1"/>
</dbReference>
<feature type="transmembrane region" description="Helical" evidence="8">
    <location>
        <begin position="179"/>
        <end position="202"/>
    </location>
</feature>
<dbReference type="PANTHER" id="PTHR42703">
    <property type="entry name" value="NADH DEHYDROGENASE"/>
    <property type="match status" value="1"/>
</dbReference>
<comment type="caution">
    <text evidence="10">The sequence shown here is derived from an EMBL/GenBank/DDBJ whole genome shotgun (WGS) entry which is preliminary data.</text>
</comment>
<feature type="transmembrane region" description="Helical" evidence="8">
    <location>
        <begin position="222"/>
        <end position="245"/>
    </location>
</feature>
<evidence type="ECO:0000256" key="2">
    <source>
        <dbReference type="ARBA" id="ARBA00005346"/>
    </source>
</evidence>
<feature type="transmembrane region" description="Helical" evidence="8">
    <location>
        <begin position="252"/>
        <end position="273"/>
    </location>
</feature>
<feature type="transmembrane region" description="Helical" evidence="8">
    <location>
        <begin position="121"/>
        <end position="141"/>
    </location>
</feature>
<proteinExistence type="inferred from homology"/>
<dbReference type="NCBIfam" id="NF009308">
    <property type="entry name" value="PRK12665.1"/>
    <property type="match status" value="1"/>
</dbReference>
<dbReference type="InterPro" id="IPR001750">
    <property type="entry name" value="ND/Mrp_TM"/>
</dbReference>
<keyword evidence="3" id="KW-1003">Cell membrane</keyword>
<dbReference type="AlphaFoldDB" id="A0A4Y8TXU5"/>